<dbReference type="AlphaFoldDB" id="D4DLX5"/>
<dbReference type="EMBL" id="ADBF01000002">
    <property type="protein sequence ID" value="EFE51078.1"/>
    <property type="molecule type" value="Genomic_DNA"/>
</dbReference>
<dbReference type="Proteomes" id="UP000005536">
    <property type="component" value="Unassembled WGS sequence"/>
</dbReference>
<organism evidence="1 2">
    <name type="scientific">Neisseria elongata subsp. glycolytica ATCC 29315</name>
    <dbReference type="NCBI Taxonomy" id="546263"/>
    <lineage>
        <taxon>Bacteria</taxon>
        <taxon>Pseudomonadati</taxon>
        <taxon>Pseudomonadota</taxon>
        <taxon>Betaproteobacteria</taxon>
        <taxon>Neisseriales</taxon>
        <taxon>Neisseriaceae</taxon>
        <taxon>Neisseria</taxon>
    </lineage>
</organism>
<comment type="caution">
    <text evidence="1">The sequence shown here is derived from an EMBL/GenBank/DDBJ whole genome shotgun (WGS) entry which is preliminary data.</text>
</comment>
<gene>
    <name evidence="1" type="ORF">NEIELOOT_00034</name>
</gene>
<evidence type="ECO:0000313" key="1">
    <source>
        <dbReference type="EMBL" id="EFE51078.1"/>
    </source>
</evidence>
<sequence>MEGRLKTAFRRQDGNRRICRTAGIRTVRPSESKCFPQRKQTFRRPCPFLL</sequence>
<accession>D4DLX5</accession>
<proteinExistence type="predicted"/>
<protein>
    <submittedName>
        <fullName evidence="1">Uncharacterized protein</fullName>
    </submittedName>
</protein>
<reference evidence="1 2" key="1">
    <citation type="submission" date="2010-02" db="EMBL/GenBank/DDBJ databases">
        <authorList>
            <person name="Weinstock G."/>
            <person name="Sodergren E."/>
            <person name="Clifton S."/>
            <person name="Fulton L."/>
            <person name="Fulton B."/>
            <person name="Courtney L."/>
            <person name="Fronick C."/>
            <person name="Harrison M."/>
            <person name="Strong C."/>
            <person name="Farmer C."/>
            <person name="Delahaunty K."/>
            <person name="Markovic C."/>
            <person name="Hall O."/>
            <person name="Minx P."/>
            <person name="Tomlinson C."/>
            <person name="Mitreva M."/>
            <person name="Nelson J."/>
            <person name="Hou S."/>
            <person name="Wollam A."/>
            <person name="Pepin K.H."/>
            <person name="Johnson M."/>
            <person name="Bhonagiri V."/>
            <person name="Zhang X."/>
            <person name="Suruliraj S."/>
            <person name="Warren W."/>
            <person name="Chinwalla A."/>
            <person name="Mardis E.R."/>
            <person name="Wilson R.K."/>
        </authorList>
    </citation>
    <scope>NUCLEOTIDE SEQUENCE [LARGE SCALE GENOMIC DNA]</scope>
    <source>
        <strain evidence="1 2">ATCC 29315</strain>
    </source>
</reference>
<evidence type="ECO:0000313" key="2">
    <source>
        <dbReference type="Proteomes" id="UP000005536"/>
    </source>
</evidence>
<name>D4DLX5_NEIEG</name>